<name>A0AAN8RHW7_9TELE</name>
<evidence type="ECO:0000313" key="2">
    <source>
        <dbReference type="Proteomes" id="UP001356427"/>
    </source>
</evidence>
<protein>
    <submittedName>
        <fullName evidence="1">Uncharacterized protein</fullName>
    </submittedName>
</protein>
<sequence>MTGNTILDTTMVSKVYTEDFVLFHQRNSMFIYFHIFLEGAVYTEITYEVFGYCKDMDTTLTSLSVPLVLLVVESCSALEGILVQ</sequence>
<proteinExistence type="predicted"/>
<comment type="caution">
    <text evidence="1">The sequence shown here is derived from an EMBL/GenBank/DDBJ whole genome shotgun (WGS) entry which is preliminary data.</text>
</comment>
<dbReference type="EMBL" id="JAGTTL010000001">
    <property type="protein sequence ID" value="KAK6328312.1"/>
    <property type="molecule type" value="Genomic_DNA"/>
</dbReference>
<dbReference type="AlphaFoldDB" id="A0AAN8RHW7"/>
<organism evidence="1 2">
    <name type="scientific">Coregonus suidteri</name>
    <dbReference type="NCBI Taxonomy" id="861788"/>
    <lineage>
        <taxon>Eukaryota</taxon>
        <taxon>Metazoa</taxon>
        <taxon>Chordata</taxon>
        <taxon>Craniata</taxon>
        <taxon>Vertebrata</taxon>
        <taxon>Euteleostomi</taxon>
        <taxon>Actinopterygii</taxon>
        <taxon>Neopterygii</taxon>
        <taxon>Teleostei</taxon>
        <taxon>Protacanthopterygii</taxon>
        <taxon>Salmoniformes</taxon>
        <taxon>Salmonidae</taxon>
        <taxon>Coregoninae</taxon>
        <taxon>Coregonus</taxon>
    </lineage>
</organism>
<reference evidence="1 2" key="1">
    <citation type="submission" date="2021-04" db="EMBL/GenBank/DDBJ databases">
        <authorList>
            <person name="De Guttry C."/>
            <person name="Zahm M."/>
            <person name="Klopp C."/>
            <person name="Cabau C."/>
            <person name="Louis A."/>
            <person name="Berthelot C."/>
            <person name="Parey E."/>
            <person name="Roest Crollius H."/>
            <person name="Montfort J."/>
            <person name="Robinson-Rechavi M."/>
            <person name="Bucao C."/>
            <person name="Bouchez O."/>
            <person name="Gislard M."/>
            <person name="Lluch J."/>
            <person name="Milhes M."/>
            <person name="Lampietro C."/>
            <person name="Lopez Roques C."/>
            <person name="Donnadieu C."/>
            <person name="Braasch I."/>
            <person name="Desvignes T."/>
            <person name="Postlethwait J."/>
            <person name="Bobe J."/>
            <person name="Wedekind C."/>
            <person name="Guiguen Y."/>
        </authorList>
    </citation>
    <scope>NUCLEOTIDE SEQUENCE [LARGE SCALE GENOMIC DNA]</scope>
    <source>
        <strain evidence="1">Cs_M1</strain>
        <tissue evidence="1">Blood</tissue>
    </source>
</reference>
<evidence type="ECO:0000313" key="1">
    <source>
        <dbReference type="EMBL" id="KAK6328312.1"/>
    </source>
</evidence>
<gene>
    <name evidence="1" type="ORF">J4Q44_G00002900</name>
</gene>
<keyword evidence="2" id="KW-1185">Reference proteome</keyword>
<dbReference type="Proteomes" id="UP001356427">
    <property type="component" value="Unassembled WGS sequence"/>
</dbReference>
<accession>A0AAN8RHW7</accession>